<feature type="compositionally biased region" description="Acidic residues" evidence="8">
    <location>
        <begin position="160"/>
        <end position="174"/>
    </location>
</feature>
<dbReference type="InterPro" id="IPR000771">
    <property type="entry name" value="FBA_II"/>
</dbReference>
<evidence type="ECO:0000256" key="5">
    <source>
        <dbReference type="ARBA" id="ARBA00023242"/>
    </source>
</evidence>
<feature type="compositionally biased region" description="Low complexity" evidence="8">
    <location>
        <begin position="355"/>
        <end position="370"/>
    </location>
</feature>
<feature type="coiled-coil region" evidence="7">
    <location>
        <begin position="294"/>
        <end position="333"/>
    </location>
</feature>
<dbReference type="GO" id="GO:0005654">
    <property type="term" value="C:nucleoplasm"/>
    <property type="evidence" value="ECO:0007669"/>
    <property type="project" value="TreeGrafter"/>
</dbReference>
<proteinExistence type="inferred from homology"/>
<evidence type="ECO:0000256" key="1">
    <source>
        <dbReference type="ARBA" id="ARBA00004123"/>
    </source>
</evidence>
<dbReference type="GO" id="GO:0034080">
    <property type="term" value="P:CENP-A containing chromatin assembly"/>
    <property type="evidence" value="ECO:0007669"/>
    <property type="project" value="TreeGrafter"/>
</dbReference>
<feature type="repeat" description="TPR" evidence="6">
    <location>
        <begin position="211"/>
        <end position="244"/>
    </location>
</feature>
<feature type="region of interest" description="Disordered" evidence="8">
    <location>
        <begin position="349"/>
        <end position="429"/>
    </location>
</feature>
<dbReference type="EMBL" id="JAODAN010000004">
    <property type="protein sequence ID" value="KAK1925160.1"/>
    <property type="molecule type" value="Genomic_DNA"/>
</dbReference>
<dbReference type="Pfam" id="PF10516">
    <property type="entry name" value="SHNi-TPR"/>
    <property type="match status" value="1"/>
</dbReference>
<dbReference type="PROSITE" id="PS50005">
    <property type="entry name" value="TPR"/>
    <property type="match status" value="1"/>
</dbReference>
<evidence type="ECO:0000313" key="11">
    <source>
        <dbReference type="Proteomes" id="UP001182556"/>
    </source>
</evidence>
<name>A0AAD9L679_PAPLA</name>
<feature type="compositionally biased region" description="Basic and acidic residues" evidence="8">
    <location>
        <begin position="398"/>
        <end position="414"/>
    </location>
</feature>
<dbReference type="InterPro" id="IPR019544">
    <property type="entry name" value="Tetratricopeptide_SHNi-TPR_dom"/>
</dbReference>
<dbReference type="GO" id="GO:0006335">
    <property type="term" value="P:DNA replication-dependent chromatin assembly"/>
    <property type="evidence" value="ECO:0007669"/>
    <property type="project" value="TreeGrafter"/>
</dbReference>
<feature type="domain" description="Tetratricopeptide SHNi-TPR" evidence="9">
    <location>
        <begin position="211"/>
        <end position="248"/>
    </location>
</feature>
<evidence type="ECO:0000256" key="7">
    <source>
        <dbReference type="SAM" id="Coils"/>
    </source>
</evidence>
<comment type="similarity">
    <text evidence="2">Belongs to the NASP family.</text>
</comment>
<keyword evidence="7" id="KW-0175">Coiled coil</keyword>
<dbReference type="PROSITE" id="PS00806">
    <property type="entry name" value="ALDOLASE_CLASS_II_2"/>
    <property type="match status" value="1"/>
</dbReference>
<dbReference type="GO" id="GO:0005975">
    <property type="term" value="P:carbohydrate metabolic process"/>
    <property type="evidence" value="ECO:0007669"/>
    <property type="project" value="InterPro"/>
</dbReference>
<dbReference type="GO" id="GO:0016832">
    <property type="term" value="F:aldehyde-lyase activity"/>
    <property type="evidence" value="ECO:0007669"/>
    <property type="project" value="InterPro"/>
</dbReference>
<organism evidence="10 11">
    <name type="scientific">Papiliotrema laurentii</name>
    <name type="common">Cryptococcus laurentii</name>
    <dbReference type="NCBI Taxonomy" id="5418"/>
    <lineage>
        <taxon>Eukaryota</taxon>
        <taxon>Fungi</taxon>
        <taxon>Dikarya</taxon>
        <taxon>Basidiomycota</taxon>
        <taxon>Agaricomycotina</taxon>
        <taxon>Tremellomycetes</taxon>
        <taxon>Tremellales</taxon>
        <taxon>Rhynchogastremaceae</taxon>
        <taxon>Papiliotrema</taxon>
    </lineage>
</organism>
<protein>
    <recommendedName>
        <fullName evidence="9">Tetratricopeptide SHNi-TPR domain-containing protein</fullName>
    </recommendedName>
</protein>
<dbReference type="AlphaFoldDB" id="A0AAD9L679"/>
<evidence type="ECO:0000256" key="6">
    <source>
        <dbReference type="PROSITE-ProRule" id="PRU00339"/>
    </source>
</evidence>
<evidence type="ECO:0000256" key="2">
    <source>
        <dbReference type="ARBA" id="ARBA00008402"/>
    </source>
</evidence>
<evidence type="ECO:0000256" key="4">
    <source>
        <dbReference type="ARBA" id="ARBA00022803"/>
    </source>
</evidence>
<comment type="caution">
    <text evidence="10">The sequence shown here is derived from an EMBL/GenBank/DDBJ whole genome shotgun (WGS) entry which is preliminary data.</text>
</comment>
<evidence type="ECO:0000313" key="10">
    <source>
        <dbReference type="EMBL" id="KAK1925160.1"/>
    </source>
</evidence>
<dbReference type="SUPFAM" id="SSF48452">
    <property type="entry name" value="TPR-like"/>
    <property type="match status" value="1"/>
</dbReference>
<evidence type="ECO:0000256" key="3">
    <source>
        <dbReference type="ARBA" id="ARBA00022737"/>
    </source>
</evidence>
<dbReference type="InterPro" id="IPR051730">
    <property type="entry name" value="NASP-like"/>
</dbReference>
<feature type="compositionally biased region" description="Acidic residues" evidence="8">
    <location>
        <begin position="123"/>
        <end position="139"/>
    </location>
</feature>
<reference evidence="10" key="1">
    <citation type="submission" date="2023-02" db="EMBL/GenBank/DDBJ databases">
        <title>Identification and recombinant expression of a fungal hydrolase from Papiliotrema laurentii that hydrolyzes apple cutin and clears colloidal polyester polyurethane.</title>
        <authorList>
            <consortium name="DOE Joint Genome Institute"/>
            <person name="Roman V.A."/>
            <person name="Bojanowski C."/>
            <person name="Crable B.R."/>
            <person name="Wagner D.N."/>
            <person name="Hung C.S."/>
            <person name="Nadeau L.J."/>
            <person name="Schratz L."/>
            <person name="Haridas S."/>
            <person name="Pangilinan J."/>
            <person name="Lipzen A."/>
            <person name="Na H."/>
            <person name="Yan M."/>
            <person name="Ng V."/>
            <person name="Grigoriev I.V."/>
            <person name="Spatafora J.W."/>
            <person name="Barlow D."/>
            <person name="Biffinger J."/>
            <person name="Kelley-Loughnane N."/>
            <person name="Varaljay V.A."/>
            <person name="Crookes-Goodson W.J."/>
        </authorList>
    </citation>
    <scope>NUCLEOTIDE SEQUENCE</scope>
    <source>
        <strain evidence="10">5307AH</strain>
    </source>
</reference>
<dbReference type="InterPro" id="IPR019734">
    <property type="entry name" value="TPR_rpt"/>
</dbReference>
<sequence length="429" mass="45268">MSEVPVDSSAGPQTTAPDAPADIKAQADKLVAEGKKAIALKDWEEGVEKYGEALALMREIVGEFDPAMAPLLLSYGKALYELAFASQGVMGKEEVNKVATRPGQEDTDGPVASSSNFVFSGDGEVEGELGEEGGEEDVVEANAEAGPSSAPAEAGAPGEGGDEPEGEAEGDEPEDDYNAAWEVLDVARTIYAKIVDDKPEEQAREDRLNLAECYLALGDVSLETENFPQAAQDYTEALAIKSKLLPPSSRALASVHYQLATVLEFTPNGRSTALEHVSAALAGFKARLEEINGKNELSDELKKMGEKERENEKKDVEGLIGDLELKIEELKAAPEAVDPVSESIKHLLGQGGESAFGPSLSGGAASSATGVKDDVPVNNLTSMVKKKKKPAAPASAAEEGKGKGVENGEKRKVEEEEGTEQEAKKPKTE</sequence>
<dbReference type="GO" id="GO:0008270">
    <property type="term" value="F:zinc ion binding"/>
    <property type="evidence" value="ECO:0007669"/>
    <property type="project" value="InterPro"/>
</dbReference>
<dbReference type="SMART" id="SM00028">
    <property type="entry name" value="TPR"/>
    <property type="match status" value="2"/>
</dbReference>
<feature type="region of interest" description="Disordered" evidence="8">
    <location>
        <begin position="1"/>
        <end position="22"/>
    </location>
</feature>
<dbReference type="GO" id="GO:0042393">
    <property type="term" value="F:histone binding"/>
    <property type="evidence" value="ECO:0007669"/>
    <property type="project" value="TreeGrafter"/>
</dbReference>
<dbReference type="PANTHER" id="PTHR15081">
    <property type="entry name" value="NUCLEAR AUTOANTIGENIC SPERM PROTEIN NASP -RELATED"/>
    <property type="match status" value="1"/>
</dbReference>
<comment type="subcellular location">
    <subcellularLocation>
        <location evidence="1">Nucleus</location>
    </subcellularLocation>
</comment>
<feature type="region of interest" description="Disordered" evidence="8">
    <location>
        <begin position="96"/>
        <end position="174"/>
    </location>
</feature>
<accession>A0AAD9L679</accession>
<dbReference type="PANTHER" id="PTHR15081:SF1">
    <property type="entry name" value="NUCLEAR AUTOANTIGENIC SPERM PROTEIN"/>
    <property type="match status" value="1"/>
</dbReference>
<dbReference type="Gene3D" id="1.25.40.10">
    <property type="entry name" value="Tetratricopeptide repeat domain"/>
    <property type="match status" value="2"/>
</dbReference>
<evidence type="ECO:0000256" key="8">
    <source>
        <dbReference type="SAM" id="MobiDB-lite"/>
    </source>
</evidence>
<feature type="compositionally biased region" description="Low complexity" evidence="8">
    <location>
        <begin position="140"/>
        <end position="156"/>
    </location>
</feature>
<keyword evidence="11" id="KW-1185">Reference proteome</keyword>
<keyword evidence="3" id="KW-0677">Repeat</keyword>
<dbReference type="InterPro" id="IPR011990">
    <property type="entry name" value="TPR-like_helical_dom_sf"/>
</dbReference>
<gene>
    <name evidence="10" type="ORF">DB88DRAFT_488128</name>
</gene>
<keyword evidence="4 6" id="KW-0802">TPR repeat</keyword>
<keyword evidence="5" id="KW-0539">Nucleus</keyword>
<evidence type="ECO:0000259" key="9">
    <source>
        <dbReference type="Pfam" id="PF10516"/>
    </source>
</evidence>
<dbReference type="Proteomes" id="UP001182556">
    <property type="component" value="Unassembled WGS sequence"/>
</dbReference>